<gene>
    <name evidence="2" type="ORF">HMPREF2531_02505</name>
</gene>
<dbReference type="PATRIC" id="fig|329854.7.peg.2551"/>
<proteinExistence type="predicted"/>
<dbReference type="PANTHER" id="PTHR35532:SF5">
    <property type="entry name" value="CARBOHYDRATE-BINDING DOMAIN-CONTAINING PROTEIN"/>
    <property type="match status" value="1"/>
</dbReference>
<evidence type="ECO:0000256" key="1">
    <source>
        <dbReference type="SAM" id="SignalP"/>
    </source>
</evidence>
<protein>
    <recommendedName>
        <fullName evidence="4">Transglutaminase domain-containing protein</fullName>
    </recommendedName>
</protein>
<sequence length="627" mass="73134">MFCVVKKRHLFVYALLAMMLLTACGRNDRLLEYALQFADSNRGELEKVLAHYKDSGQKYDAARFLIENMPQYYERRGMSVDSGKAALATVDSTGMVLPEIVRQWGHPDMQALEKVYDAHMVTADFLIRNIDYAFDSWKQRPWNKYLPFDDFCELILPYRIDDEPLEEWRELYGKRYAFLLDSVYKGTDVVEAAATVGRCLKEEGFEYNWEFGLPHLGASFLMNHRVGTCMDACDLTLYAMRSLGIPVAVDYYVYSSETRKGHTWNSVRDTTGAFWGMWVTDKEWKRGQVYRDGRKSGKIFRKRFGTPRHVDASADYFPDTLRVEVSGRSPEYLFLGIFHPKGKWVIADVAEVCRGEAVFPHVESDAIYAVLEKNENGVFATVDYPFYFDGKQPHFYTPDKEREEKVTLYRKHPLMGWIGIYLDEICGGRFDFSDMEDFRHLKYTYQVPDTPRICYNEVALPQQLQCRYVRYKAMEWKNTNIGELLFWGGKTRYYPETVKGAPAENPVNVQERMFDDDPLTYYSTRLPGATLLMDFGKQVEMDRFIFIPRNDDNFIRIGDTYELYYHDGRNGWVSLGRKTASAPELVYDNMPRGALFHLRCLTRGEEEQVFHIKDGKQVFISNLSYIR</sequence>
<feature type="signal peptide" evidence="1">
    <location>
        <begin position="1"/>
        <end position="25"/>
    </location>
</feature>
<dbReference type="Proteomes" id="UP000070319">
    <property type="component" value="Unassembled WGS sequence"/>
</dbReference>
<evidence type="ECO:0000313" key="2">
    <source>
        <dbReference type="EMBL" id="KXT50003.1"/>
    </source>
</evidence>
<dbReference type="AlphaFoldDB" id="A0A139LEZ3"/>
<dbReference type="SUPFAM" id="SSF54001">
    <property type="entry name" value="Cysteine proteinases"/>
    <property type="match status" value="1"/>
</dbReference>
<accession>A0A139LEZ3</accession>
<comment type="caution">
    <text evidence="2">The sequence shown here is derived from an EMBL/GenBank/DDBJ whole genome shotgun (WGS) entry which is preliminary data.</text>
</comment>
<dbReference type="PANTHER" id="PTHR35532">
    <property type="entry name" value="SIMILAR TO POLYHYDROXYALKANOATE DEPOLYMERASE"/>
    <property type="match status" value="1"/>
</dbReference>
<evidence type="ECO:0008006" key="4">
    <source>
        <dbReference type="Google" id="ProtNLM"/>
    </source>
</evidence>
<feature type="chain" id="PRO_5007486956" description="Transglutaminase domain-containing protein" evidence="1">
    <location>
        <begin position="26"/>
        <end position="627"/>
    </location>
</feature>
<dbReference type="EMBL" id="LTDF01000085">
    <property type="protein sequence ID" value="KXT50003.1"/>
    <property type="molecule type" value="Genomic_DNA"/>
</dbReference>
<dbReference type="InterPro" id="IPR038765">
    <property type="entry name" value="Papain-like_cys_pep_sf"/>
</dbReference>
<name>A0A139LEZ3_9BACE</name>
<organism evidence="2">
    <name type="scientific">Bacteroides intestinalis</name>
    <dbReference type="NCBI Taxonomy" id="329854"/>
    <lineage>
        <taxon>Bacteria</taxon>
        <taxon>Pseudomonadati</taxon>
        <taxon>Bacteroidota</taxon>
        <taxon>Bacteroidia</taxon>
        <taxon>Bacteroidales</taxon>
        <taxon>Bacteroidaceae</taxon>
        <taxon>Bacteroides</taxon>
    </lineage>
</organism>
<dbReference type="PROSITE" id="PS51257">
    <property type="entry name" value="PROKAR_LIPOPROTEIN"/>
    <property type="match status" value="1"/>
</dbReference>
<reference evidence="2 3" key="1">
    <citation type="submission" date="2016-02" db="EMBL/GenBank/DDBJ databases">
        <authorList>
            <person name="Wen L."/>
            <person name="He K."/>
            <person name="Yang H."/>
        </authorList>
    </citation>
    <scope>NUCLEOTIDE SEQUENCE [LARGE SCALE GENOMIC DNA]</scope>
    <source>
        <strain evidence="2 3">KLE1704</strain>
    </source>
</reference>
<evidence type="ECO:0000313" key="3">
    <source>
        <dbReference type="Proteomes" id="UP000070319"/>
    </source>
</evidence>
<keyword evidence="1" id="KW-0732">Signal</keyword>